<dbReference type="AlphaFoldDB" id="A0A1Y6JJ45"/>
<reference evidence="1 2" key="1">
    <citation type="submission" date="2017-05" db="EMBL/GenBank/DDBJ databases">
        <authorList>
            <person name="Song R."/>
            <person name="Chenine A.L."/>
            <person name="Ruprecht R.M."/>
        </authorList>
    </citation>
    <scope>NUCLEOTIDE SEQUENCE [LARGE SCALE GENOMIC DNA]</scope>
    <source>
        <strain evidence="1 2">CFBP 1590</strain>
    </source>
</reference>
<protein>
    <submittedName>
        <fullName evidence="1">Uncharacterized protein</fullName>
    </submittedName>
</protein>
<accession>A0A1Y6JJ45</accession>
<organism evidence="1 2">
    <name type="scientific">Pseudomonas viridiflava</name>
    <name type="common">Phytomonas viridiflava</name>
    <dbReference type="NCBI Taxonomy" id="33069"/>
    <lineage>
        <taxon>Bacteria</taxon>
        <taxon>Pseudomonadati</taxon>
        <taxon>Pseudomonadota</taxon>
        <taxon>Gammaproteobacteria</taxon>
        <taxon>Pseudomonadales</taxon>
        <taxon>Pseudomonadaceae</taxon>
        <taxon>Pseudomonas</taxon>
    </lineage>
</organism>
<proteinExistence type="predicted"/>
<dbReference type="Proteomes" id="UP000196842">
    <property type="component" value="Chromosome I"/>
</dbReference>
<dbReference type="KEGG" id="pvd:CFBP1590__2389"/>
<gene>
    <name evidence="1" type="ORF">CFBP1590__2389</name>
</gene>
<dbReference type="RefSeq" id="WP_127051603.1">
    <property type="nucleotide sequence ID" value="NZ_UPSI02000001.1"/>
</dbReference>
<sequence>MFGSPLSNVSKCLNAMPEAFQRFKVEPAFSTSFASLFFWRDLKQPSWCALPEGLKKYPLLGFLAGSIAAYKILAEDYYEKSIDAIVLEEVFTSLDVTADQLMVLNPKIELADLADDVKEILGRAL</sequence>
<evidence type="ECO:0000313" key="1">
    <source>
        <dbReference type="EMBL" id="SMS09975.1"/>
    </source>
</evidence>
<dbReference type="EMBL" id="LT855380">
    <property type="protein sequence ID" value="SMS09975.1"/>
    <property type="molecule type" value="Genomic_DNA"/>
</dbReference>
<evidence type="ECO:0000313" key="2">
    <source>
        <dbReference type="Proteomes" id="UP000196842"/>
    </source>
</evidence>
<name>A0A1Y6JJ45_PSEVI</name>